<proteinExistence type="predicted"/>
<gene>
    <name evidence="1" type="ORF">BJX68DRAFT_271415</name>
</gene>
<dbReference type="EMBL" id="JBFXLR010000061">
    <property type="protein sequence ID" value="KAL2840950.1"/>
    <property type="molecule type" value="Genomic_DNA"/>
</dbReference>
<organism evidence="1 2">
    <name type="scientific">Aspergillus pseudodeflectus</name>
    <dbReference type="NCBI Taxonomy" id="176178"/>
    <lineage>
        <taxon>Eukaryota</taxon>
        <taxon>Fungi</taxon>
        <taxon>Dikarya</taxon>
        <taxon>Ascomycota</taxon>
        <taxon>Pezizomycotina</taxon>
        <taxon>Eurotiomycetes</taxon>
        <taxon>Eurotiomycetidae</taxon>
        <taxon>Eurotiales</taxon>
        <taxon>Aspergillaceae</taxon>
        <taxon>Aspergillus</taxon>
        <taxon>Aspergillus subgen. Nidulantes</taxon>
    </lineage>
</organism>
<accession>A0ABR4JLQ3</accession>
<keyword evidence="2" id="KW-1185">Reference proteome</keyword>
<reference evidence="1 2" key="1">
    <citation type="submission" date="2024-07" db="EMBL/GenBank/DDBJ databases">
        <title>Section-level genome sequencing and comparative genomics of Aspergillus sections Usti and Cavernicolus.</title>
        <authorList>
            <consortium name="Lawrence Berkeley National Laboratory"/>
            <person name="Nybo J.L."/>
            <person name="Vesth T.C."/>
            <person name="Theobald S."/>
            <person name="Frisvad J.C."/>
            <person name="Larsen T.O."/>
            <person name="Kjaerboelling I."/>
            <person name="Rothschild-Mancinelli K."/>
            <person name="Lyhne E.K."/>
            <person name="Kogle M.E."/>
            <person name="Barry K."/>
            <person name="Clum A."/>
            <person name="Na H."/>
            <person name="Ledsgaard L."/>
            <person name="Lin J."/>
            <person name="Lipzen A."/>
            <person name="Kuo A."/>
            <person name="Riley R."/>
            <person name="Mondo S."/>
            <person name="LaButti K."/>
            <person name="Haridas S."/>
            <person name="Pangalinan J."/>
            <person name="Salamov A.A."/>
            <person name="Simmons B.A."/>
            <person name="Magnuson J.K."/>
            <person name="Chen J."/>
            <person name="Drula E."/>
            <person name="Henrissat B."/>
            <person name="Wiebenga A."/>
            <person name="Lubbers R.J."/>
            <person name="Gomes A.C."/>
            <person name="Macurrencykelacurrency M.R."/>
            <person name="Stajich J."/>
            <person name="Grigoriev I.V."/>
            <person name="Mortensen U.H."/>
            <person name="De vries R.P."/>
            <person name="Baker S.E."/>
            <person name="Andersen M.R."/>
        </authorList>
    </citation>
    <scope>NUCLEOTIDE SEQUENCE [LARGE SCALE GENOMIC DNA]</scope>
    <source>
        <strain evidence="1 2">CBS 756.74</strain>
    </source>
</reference>
<comment type="caution">
    <text evidence="1">The sequence shown here is derived from an EMBL/GenBank/DDBJ whole genome shotgun (WGS) entry which is preliminary data.</text>
</comment>
<protein>
    <submittedName>
        <fullName evidence="1">Uncharacterized protein</fullName>
    </submittedName>
</protein>
<evidence type="ECO:0000313" key="1">
    <source>
        <dbReference type="EMBL" id="KAL2840950.1"/>
    </source>
</evidence>
<dbReference type="Proteomes" id="UP001610444">
    <property type="component" value="Unassembled WGS sequence"/>
</dbReference>
<dbReference type="GeneID" id="98162104"/>
<evidence type="ECO:0000313" key="2">
    <source>
        <dbReference type="Proteomes" id="UP001610444"/>
    </source>
</evidence>
<name>A0ABR4JLQ3_9EURO</name>
<sequence>MRLGKGYNSFLQKTCAEGMVTPNRKDRTLVTSFDKTAPVSQVVSYSSRFVEKLSDITQLMNISAGNSIKNPTPAASIIVDLDSALSDSETTISVNWIGGGQIRNEHEHENNKWSLEELIRAAASFPARVSKTPTSTHAILTKYNSIPSFLSWAQPRQITIPQYDTADAFARELLDTYMACKGHMRLVEDVVAAPESYHKNEAVHAVDVSIRDPVTARKMIRVEMAAIVDVIDELYKHPERAEAIDAESKVTAPELSAVRLLVKLSSGLKASNAGEVQTVENL</sequence>
<dbReference type="RefSeq" id="XP_070894332.1">
    <property type="nucleotide sequence ID" value="XM_071046940.1"/>
</dbReference>